<comment type="caution">
    <text evidence="2">The sequence shown here is derived from an EMBL/GenBank/DDBJ whole genome shotgun (WGS) entry which is preliminary data.</text>
</comment>
<sequence length="137" mass="14927">MSTETAHRSADNSNNFIARVDSDRTDESPFGSALTTPVDEEVILFTGIEQRILSRSLETYGKDAAVQDGGVDGHEFHKVIHDEAKLLAFNTLKSAPTPSPSLEQMDPNTKTGPRTRRRAGVSGSLFPDTIAIELIRS</sequence>
<evidence type="ECO:0000313" key="3">
    <source>
        <dbReference type="Proteomes" id="UP000717328"/>
    </source>
</evidence>
<evidence type="ECO:0000256" key="1">
    <source>
        <dbReference type="SAM" id="MobiDB-lite"/>
    </source>
</evidence>
<reference evidence="2" key="2">
    <citation type="submission" date="2021-10" db="EMBL/GenBank/DDBJ databases">
        <title>Phylogenomics reveals ancestral predisposition of the termite-cultivated fungus Termitomyces towards a domesticated lifestyle.</title>
        <authorList>
            <person name="Auxier B."/>
            <person name="Grum-Grzhimaylo A."/>
            <person name="Cardenas M.E."/>
            <person name="Lodge J.D."/>
            <person name="Laessoe T."/>
            <person name="Pedersen O."/>
            <person name="Smith M.E."/>
            <person name="Kuyper T.W."/>
            <person name="Franco-Molano E.A."/>
            <person name="Baroni T.J."/>
            <person name="Aanen D.K."/>
        </authorList>
    </citation>
    <scope>NUCLEOTIDE SEQUENCE</scope>
    <source>
        <strain evidence="2">D49</strain>
    </source>
</reference>
<accession>A0A9P7K404</accession>
<reference evidence="2" key="1">
    <citation type="submission" date="2021-02" db="EMBL/GenBank/DDBJ databases">
        <authorList>
            <person name="Nieuwenhuis M."/>
            <person name="Van De Peppel L.J.J."/>
        </authorList>
    </citation>
    <scope>NUCLEOTIDE SEQUENCE</scope>
    <source>
        <strain evidence="2">D49</strain>
    </source>
</reference>
<dbReference type="AlphaFoldDB" id="A0A9P7K404"/>
<organism evidence="2 3">
    <name type="scientific">Sphagnurus paluster</name>
    <dbReference type="NCBI Taxonomy" id="117069"/>
    <lineage>
        <taxon>Eukaryota</taxon>
        <taxon>Fungi</taxon>
        <taxon>Dikarya</taxon>
        <taxon>Basidiomycota</taxon>
        <taxon>Agaricomycotina</taxon>
        <taxon>Agaricomycetes</taxon>
        <taxon>Agaricomycetidae</taxon>
        <taxon>Agaricales</taxon>
        <taxon>Tricholomatineae</taxon>
        <taxon>Lyophyllaceae</taxon>
        <taxon>Sphagnurus</taxon>
    </lineage>
</organism>
<gene>
    <name evidence="2" type="ORF">H0H81_002168</name>
</gene>
<name>A0A9P7K404_9AGAR</name>
<keyword evidence="3" id="KW-1185">Reference proteome</keyword>
<feature type="region of interest" description="Disordered" evidence="1">
    <location>
        <begin position="95"/>
        <end position="122"/>
    </location>
</feature>
<dbReference type="OrthoDB" id="2752889at2759"/>
<dbReference type="EMBL" id="JABCKI010006439">
    <property type="protein sequence ID" value="KAG5634381.1"/>
    <property type="molecule type" value="Genomic_DNA"/>
</dbReference>
<dbReference type="Proteomes" id="UP000717328">
    <property type="component" value="Unassembled WGS sequence"/>
</dbReference>
<evidence type="ECO:0000313" key="2">
    <source>
        <dbReference type="EMBL" id="KAG5634381.1"/>
    </source>
</evidence>
<feature type="compositionally biased region" description="Basic and acidic residues" evidence="1">
    <location>
        <begin position="1"/>
        <end position="10"/>
    </location>
</feature>
<feature type="region of interest" description="Disordered" evidence="1">
    <location>
        <begin position="1"/>
        <end position="33"/>
    </location>
</feature>
<protein>
    <submittedName>
        <fullName evidence="2">Uncharacterized protein</fullName>
    </submittedName>
</protein>
<feature type="compositionally biased region" description="Polar residues" evidence="1">
    <location>
        <begin position="95"/>
        <end position="112"/>
    </location>
</feature>
<proteinExistence type="predicted"/>